<name>A0ABM3QY68_SPIOL</name>
<dbReference type="SUPFAM" id="SSF56672">
    <property type="entry name" value="DNA/RNA polymerases"/>
    <property type="match status" value="1"/>
</dbReference>
<dbReference type="Pfam" id="PF17919">
    <property type="entry name" value="RT_RNaseH_2"/>
    <property type="match status" value="1"/>
</dbReference>
<protein>
    <submittedName>
        <fullName evidence="4">B3-hordein-like</fullName>
    </submittedName>
</protein>
<evidence type="ECO:0000259" key="2">
    <source>
        <dbReference type="Pfam" id="PF17919"/>
    </source>
</evidence>
<proteinExistence type="predicted"/>
<evidence type="ECO:0000313" key="3">
    <source>
        <dbReference type="Proteomes" id="UP000813463"/>
    </source>
</evidence>
<sequence>MEAGATISKTPHQVQHPPPQQPYQPPQQQSYQPRNNYNQQSSGPPRFPRQHTSPPPPQPQPTQSDPMLVEMRNMMLQMQKSLSEKDPKIDALTTHNKIIDTHGLVSEEVQEIVMDGKEDEKVFSENEATTESPMIEEEQCYRIDVVDFIMLDALELALDGGGSEPESTKLKRPVVPTSYCVEKAQKGHRALISAPIIRSPEWDLPFEIMCDTSDYAVGAVLGQRKEKVLAPK</sequence>
<dbReference type="InterPro" id="IPR043502">
    <property type="entry name" value="DNA/RNA_pol_sf"/>
</dbReference>
<organism evidence="3 4">
    <name type="scientific">Spinacia oleracea</name>
    <name type="common">Spinach</name>
    <dbReference type="NCBI Taxonomy" id="3562"/>
    <lineage>
        <taxon>Eukaryota</taxon>
        <taxon>Viridiplantae</taxon>
        <taxon>Streptophyta</taxon>
        <taxon>Embryophyta</taxon>
        <taxon>Tracheophyta</taxon>
        <taxon>Spermatophyta</taxon>
        <taxon>Magnoliopsida</taxon>
        <taxon>eudicotyledons</taxon>
        <taxon>Gunneridae</taxon>
        <taxon>Pentapetalae</taxon>
        <taxon>Caryophyllales</taxon>
        <taxon>Chenopodiaceae</taxon>
        <taxon>Chenopodioideae</taxon>
        <taxon>Anserineae</taxon>
        <taxon>Spinacia</taxon>
    </lineage>
</organism>
<feature type="compositionally biased region" description="Pro residues" evidence="1">
    <location>
        <begin position="16"/>
        <end position="25"/>
    </location>
</feature>
<gene>
    <name evidence="4" type="primary">LOC130463263</name>
</gene>
<dbReference type="SUPFAM" id="SSF81995">
    <property type="entry name" value="beta-sandwich domain of Sec23/24"/>
    <property type="match status" value="1"/>
</dbReference>
<feature type="compositionally biased region" description="Low complexity" evidence="1">
    <location>
        <begin position="26"/>
        <end position="44"/>
    </location>
</feature>
<reference evidence="4" key="2">
    <citation type="submission" date="2025-08" db="UniProtKB">
        <authorList>
            <consortium name="RefSeq"/>
        </authorList>
    </citation>
    <scope>IDENTIFICATION</scope>
    <source>
        <tissue evidence="4">Leaf</tissue>
    </source>
</reference>
<accession>A0ABM3QY68</accession>
<evidence type="ECO:0000313" key="4">
    <source>
        <dbReference type="RefSeq" id="XP_056688321.1"/>
    </source>
</evidence>
<dbReference type="GeneID" id="130463263"/>
<evidence type="ECO:0000256" key="1">
    <source>
        <dbReference type="SAM" id="MobiDB-lite"/>
    </source>
</evidence>
<reference evidence="3" key="1">
    <citation type="journal article" date="2021" name="Nat. Commun.">
        <title>Genomic analyses provide insights into spinach domestication and the genetic basis of agronomic traits.</title>
        <authorList>
            <person name="Cai X."/>
            <person name="Sun X."/>
            <person name="Xu C."/>
            <person name="Sun H."/>
            <person name="Wang X."/>
            <person name="Ge C."/>
            <person name="Zhang Z."/>
            <person name="Wang Q."/>
            <person name="Fei Z."/>
            <person name="Jiao C."/>
            <person name="Wang Q."/>
        </authorList>
    </citation>
    <scope>NUCLEOTIDE SEQUENCE [LARGE SCALE GENOMIC DNA]</scope>
    <source>
        <strain evidence="3">cv. Varoflay</strain>
    </source>
</reference>
<dbReference type="RefSeq" id="XP_056688321.1">
    <property type="nucleotide sequence ID" value="XM_056832343.1"/>
</dbReference>
<feature type="region of interest" description="Disordered" evidence="1">
    <location>
        <begin position="1"/>
        <end position="65"/>
    </location>
</feature>
<keyword evidence="3" id="KW-1185">Reference proteome</keyword>
<feature type="domain" description="Reverse transcriptase/retrotransposon-derived protein RNase H-like" evidence="2">
    <location>
        <begin position="180"/>
        <end position="226"/>
    </location>
</feature>
<dbReference type="Proteomes" id="UP000813463">
    <property type="component" value="Chromosome 6"/>
</dbReference>
<dbReference type="InterPro" id="IPR041577">
    <property type="entry name" value="RT_RNaseH_2"/>
</dbReference>